<feature type="transmembrane region" description="Helical" evidence="15">
    <location>
        <begin position="169"/>
        <end position="189"/>
    </location>
</feature>
<evidence type="ECO:0000256" key="6">
    <source>
        <dbReference type="ARBA" id="ARBA00022553"/>
    </source>
</evidence>
<keyword evidence="19" id="KW-1185">Reference proteome</keyword>
<evidence type="ECO:0000256" key="9">
    <source>
        <dbReference type="ARBA" id="ARBA00022741"/>
    </source>
</evidence>
<evidence type="ECO:0000259" key="16">
    <source>
        <dbReference type="PROSITE" id="PS50109"/>
    </source>
</evidence>
<evidence type="ECO:0000256" key="5">
    <source>
        <dbReference type="ARBA" id="ARBA00022519"/>
    </source>
</evidence>
<dbReference type="PROSITE" id="PS50885">
    <property type="entry name" value="HAMP"/>
    <property type="match status" value="1"/>
</dbReference>
<keyword evidence="5" id="KW-0997">Cell inner membrane</keyword>
<evidence type="ECO:0000256" key="12">
    <source>
        <dbReference type="ARBA" id="ARBA00022989"/>
    </source>
</evidence>
<keyword evidence="10 18" id="KW-0418">Kinase</keyword>
<keyword evidence="11" id="KW-0067">ATP-binding</keyword>
<dbReference type="PANTHER" id="PTHR44936:SF5">
    <property type="entry name" value="SENSOR HISTIDINE KINASE ENVZ"/>
    <property type="match status" value="1"/>
</dbReference>
<dbReference type="InterPro" id="IPR050980">
    <property type="entry name" value="2C_sensor_his_kinase"/>
</dbReference>
<keyword evidence="12 15" id="KW-1133">Transmembrane helix</keyword>
<dbReference type="RefSeq" id="WP_183469687.1">
    <property type="nucleotide sequence ID" value="NZ_JACIBX010000001.1"/>
</dbReference>
<dbReference type="SUPFAM" id="SSF55874">
    <property type="entry name" value="ATPase domain of HSP90 chaperone/DNA topoisomerase II/histidine kinase"/>
    <property type="match status" value="1"/>
</dbReference>
<evidence type="ECO:0000313" key="18">
    <source>
        <dbReference type="EMBL" id="MBB3711032.1"/>
    </source>
</evidence>
<evidence type="ECO:0000256" key="1">
    <source>
        <dbReference type="ARBA" id="ARBA00000085"/>
    </source>
</evidence>
<evidence type="ECO:0000259" key="17">
    <source>
        <dbReference type="PROSITE" id="PS50885"/>
    </source>
</evidence>
<keyword evidence="13" id="KW-0902">Two-component regulatory system</keyword>
<dbReference type="CDD" id="cd00075">
    <property type="entry name" value="HATPase"/>
    <property type="match status" value="1"/>
</dbReference>
<dbReference type="Gene3D" id="1.10.8.500">
    <property type="entry name" value="HAMP domain in histidine kinase"/>
    <property type="match status" value="1"/>
</dbReference>
<accession>A0ABR6HKE7</accession>
<dbReference type="InterPro" id="IPR036097">
    <property type="entry name" value="HisK_dim/P_sf"/>
</dbReference>
<feature type="domain" description="HAMP" evidence="17">
    <location>
        <begin position="190"/>
        <end position="242"/>
    </location>
</feature>
<evidence type="ECO:0000256" key="10">
    <source>
        <dbReference type="ARBA" id="ARBA00022777"/>
    </source>
</evidence>
<evidence type="ECO:0000256" key="11">
    <source>
        <dbReference type="ARBA" id="ARBA00022840"/>
    </source>
</evidence>
<sequence length="442" mass="47317">MRLVRWLPKGLAARFALLLAGALLAANLVAVGLLSFERNRLDREAGAAREVERIVALVPAMEALPSMARAALARKASTRLARIEVAPQPLVETPAREGRAAALQARLGQALDGRETRVALRDRGAHSPVPNWRPARGGVTAVSIALEGGGWLNVTAATMRPPDGVQEEVLLLVLGLSLLAVLAVGLWFVRQLTRPLGALAEAARAAGRGDRSARVPERGAREMRAAAVAFNDMQARIARFDAERTRTLAAVGHDLRTPITSLRIRAEMLDEEEGAPMIRTLDEMAVMAEGLVSFARSGHDSEAATEIDLNELLRDLCAERGAQCEGKGPLQVRGRRVALSRAIGNLVDNALRYGDTVRVTLARGQGMVRITVEDDGPGIPEDRLSEMFEPFVRGEESRSLDTGGAGLGLSIARGIIRAHGGEIRLSNRPKGGLRAVVELPLA</sequence>
<comment type="catalytic activity">
    <reaction evidence="1">
        <text>ATP + protein L-histidine = ADP + protein N-phospho-L-histidine.</text>
        <dbReference type="EC" id="2.7.13.3"/>
    </reaction>
</comment>
<keyword evidence="14 15" id="KW-0472">Membrane</keyword>
<evidence type="ECO:0000256" key="15">
    <source>
        <dbReference type="SAM" id="Phobius"/>
    </source>
</evidence>
<organism evidence="18 19">
    <name type="scientific">Limimaricola variabilis</name>
    <dbReference type="NCBI Taxonomy" id="1492771"/>
    <lineage>
        <taxon>Bacteria</taxon>
        <taxon>Pseudomonadati</taxon>
        <taxon>Pseudomonadota</taxon>
        <taxon>Alphaproteobacteria</taxon>
        <taxon>Rhodobacterales</taxon>
        <taxon>Paracoccaceae</taxon>
        <taxon>Limimaricola</taxon>
    </lineage>
</organism>
<evidence type="ECO:0000256" key="13">
    <source>
        <dbReference type="ARBA" id="ARBA00023012"/>
    </source>
</evidence>
<evidence type="ECO:0000256" key="2">
    <source>
        <dbReference type="ARBA" id="ARBA00004429"/>
    </source>
</evidence>
<keyword evidence="9" id="KW-0547">Nucleotide-binding</keyword>
<dbReference type="Pfam" id="PF02518">
    <property type="entry name" value="HATPase_c"/>
    <property type="match status" value="1"/>
</dbReference>
<dbReference type="Pfam" id="PF00512">
    <property type="entry name" value="HisKA"/>
    <property type="match status" value="1"/>
</dbReference>
<keyword evidence="4" id="KW-1003">Cell membrane</keyword>
<dbReference type="InterPro" id="IPR005467">
    <property type="entry name" value="His_kinase_dom"/>
</dbReference>
<dbReference type="CDD" id="cd00082">
    <property type="entry name" value="HisKA"/>
    <property type="match status" value="1"/>
</dbReference>
<dbReference type="Proteomes" id="UP000576152">
    <property type="component" value="Unassembled WGS sequence"/>
</dbReference>
<comment type="caution">
    <text evidence="18">The sequence shown here is derived from an EMBL/GenBank/DDBJ whole genome shotgun (WGS) entry which is preliminary data.</text>
</comment>
<dbReference type="SUPFAM" id="SSF47384">
    <property type="entry name" value="Homodimeric domain of signal transducing histidine kinase"/>
    <property type="match status" value="1"/>
</dbReference>
<keyword evidence="6" id="KW-0597">Phosphoprotein</keyword>
<dbReference type="Pfam" id="PF00672">
    <property type="entry name" value="HAMP"/>
    <property type="match status" value="1"/>
</dbReference>
<dbReference type="SUPFAM" id="SSF158472">
    <property type="entry name" value="HAMP domain-like"/>
    <property type="match status" value="1"/>
</dbReference>
<dbReference type="Gene3D" id="1.10.287.130">
    <property type="match status" value="1"/>
</dbReference>
<evidence type="ECO:0000256" key="14">
    <source>
        <dbReference type="ARBA" id="ARBA00023136"/>
    </source>
</evidence>
<evidence type="ECO:0000256" key="7">
    <source>
        <dbReference type="ARBA" id="ARBA00022679"/>
    </source>
</evidence>
<dbReference type="PANTHER" id="PTHR44936">
    <property type="entry name" value="SENSOR PROTEIN CREC"/>
    <property type="match status" value="1"/>
</dbReference>
<dbReference type="InterPro" id="IPR004358">
    <property type="entry name" value="Sig_transdc_His_kin-like_C"/>
</dbReference>
<comment type="subcellular location">
    <subcellularLocation>
        <location evidence="2">Cell inner membrane</location>
        <topology evidence="2">Multi-pass membrane protein</topology>
    </subcellularLocation>
</comment>
<dbReference type="InterPro" id="IPR036890">
    <property type="entry name" value="HATPase_C_sf"/>
</dbReference>
<reference evidence="18 19" key="1">
    <citation type="submission" date="2020-08" db="EMBL/GenBank/DDBJ databases">
        <title>Genomic Encyclopedia of Type Strains, Phase III (KMG-III): the genomes of soil and plant-associated and newly described type strains.</title>
        <authorList>
            <person name="Whitman W."/>
        </authorList>
    </citation>
    <scope>NUCLEOTIDE SEQUENCE [LARGE SCALE GENOMIC DNA]</scope>
    <source>
        <strain evidence="18 19">CECT 8572</strain>
    </source>
</reference>
<dbReference type="PROSITE" id="PS50109">
    <property type="entry name" value="HIS_KIN"/>
    <property type="match status" value="1"/>
</dbReference>
<dbReference type="InterPro" id="IPR003594">
    <property type="entry name" value="HATPase_dom"/>
</dbReference>
<dbReference type="Gene3D" id="3.30.565.10">
    <property type="entry name" value="Histidine kinase-like ATPase, C-terminal domain"/>
    <property type="match status" value="1"/>
</dbReference>
<dbReference type="InterPro" id="IPR003661">
    <property type="entry name" value="HisK_dim/P_dom"/>
</dbReference>
<gene>
    <name evidence="18" type="ORF">FHS00_000585</name>
</gene>
<name>A0ABR6HKE7_9RHOB</name>
<dbReference type="SMART" id="SM00388">
    <property type="entry name" value="HisKA"/>
    <property type="match status" value="1"/>
</dbReference>
<evidence type="ECO:0000256" key="3">
    <source>
        <dbReference type="ARBA" id="ARBA00012438"/>
    </source>
</evidence>
<dbReference type="SMART" id="SM00304">
    <property type="entry name" value="HAMP"/>
    <property type="match status" value="1"/>
</dbReference>
<evidence type="ECO:0000313" key="19">
    <source>
        <dbReference type="Proteomes" id="UP000576152"/>
    </source>
</evidence>
<keyword evidence="7" id="KW-0808">Transferase</keyword>
<evidence type="ECO:0000256" key="4">
    <source>
        <dbReference type="ARBA" id="ARBA00022475"/>
    </source>
</evidence>
<dbReference type="GO" id="GO:0016301">
    <property type="term" value="F:kinase activity"/>
    <property type="evidence" value="ECO:0007669"/>
    <property type="project" value="UniProtKB-KW"/>
</dbReference>
<evidence type="ECO:0000256" key="8">
    <source>
        <dbReference type="ARBA" id="ARBA00022692"/>
    </source>
</evidence>
<feature type="domain" description="Histidine kinase" evidence="16">
    <location>
        <begin position="250"/>
        <end position="442"/>
    </location>
</feature>
<dbReference type="EMBL" id="JACIBX010000001">
    <property type="protein sequence ID" value="MBB3711032.1"/>
    <property type="molecule type" value="Genomic_DNA"/>
</dbReference>
<proteinExistence type="predicted"/>
<dbReference type="InterPro" id="IPR003660">
    <property type="entry name" value="HAMP_dom"/>
</dbReference>
<dbReference type="EC" id="2.7.13.3" evidence="3"/>
<dbReference type="PRINTS" id="PR00344">
    <property type="entry name" value="BCTRLSENSOR"/>
</dbReference>
<protein>
    <recommendedName>
        <fullName evidence="3">histidine kinase</fullName>
        <ecNumber evidence="3">2.7.13.3</ecNumber>
    </recommendedName>
</protein>
<keyword evidence="8 15" id="KW-0812">Transmembrane</keyword>
<dbReference type="SMART" id="SM00387">
    <property type="entry name" value="HATPase_c"/>
    <property type="match status" value="1"/>
</dbReference>